<dbReference type="Gene3D" id="3.30.40.10">
    <property type="entry name" value="Zinc/RING finger domain, C3HC4 (zinc finger)"/>
    <property type="match status" value="1"/>
</dbReference>
<feature type="region of interest" description="Disordered" evidence="5">
    <location>
        <begin position="181"/>
        <end position="250"/>
    </location>
</feature>
<keyword evidence="3" id="KW-0862">Zinc</keyword>
<keyword evidence="7" id="KW-1185">Reference proteome</keyword>
<keyword evidence="1" id="KW-0479">Metal-binding</keyword>
<dbReference type="PANTHER" id="PTHR46591">
    <property type="entry name" value="ZINC FINGER FYVE DOMAIN-CONTAINING PROTEIN 26"/>
    <property type="match status" value="1"/>
</dbReference>
<feature type="non-terminal residue" evidence="8">
    <location>
        <position position="554"/>
    </location>
</feature>
<dbReference type="PANTHER" id="PTHR46591:SF1">
    <property type="entry name" value="ZINC FINGER FYVE DOMAIN-CONTAINING PROTEIN 26"/>
    <property type="match status" value="1"/>
</dbReference>
<sequence>MNKLAPDTIQEIKKRHLTSLLSGSQPDTVTAFQVLDELLQSSETECLVVCQALANQLSRPNEIKFVLSFILRYLSQHLLPDDVEDLRLRRIGAKALMCIPAKIQDEYSHLLACPHLILEQLLMNMKAELAGQIFEQIKPDFVEVREPKLRMAQEQFNALLTTYARKAVEVTVVQVQEYKSRSESAASSGSGHLEESEMLTSTMRRSYDKRRVSPTLSLASTQSARPDATGRVGMRQKSASATSANTGSRFVMPAQPPTQDQWVPDDATAVCMVCTVERFSMFNRRHHCRRCGRVVCAACSTKQTIVFGVPGRTCDECFEQLHTSSEHRAQEEHEIYSQRIKERLSGAGSGATPTSPGMFASSPTPLDLPGLLSADLLKKNMTAAIQHVHHSWKLRPDTAFSDQVRSEFYFEQAPSVSLCISILKQHSSRLEAGKLTISLCDTLSSHLQPISPGVPNPEIDYSLIISVMKQLLFQAKLDFLSSSSTGMSEQCELYLARVDLLRVMVEANYQDLPTVRELTKQDTVRRLRDKLIADERLKLAMEVSTKCGIDPAGV</sequence>
<dbReference type="SUPFAM" id="SSF57903">
    <property type="entry name" value="FYVE/PHD zinc finger"/>
    <property type="match status" value="1"/>
</dbReference>
<name>A0ABM0KBF3_APLCA</name>
<dbReference type="RefSeq" id="XP_005113539.2">
    <property type="nucleotide sequence ID" value="XM_005113482.2"/>
</dbReference>
<evidence type="ECO:0000313" key="7">
    <source>
        <dbReference type="Proteomes" id="UP000694888"/>
    </source>
</evidence>
<dbReference type="SMART" id="SM00064">
    <property type="entry name" value="FYVE"/>
    <property type="match status" value="1"/>
</dbReference>
<gene>
    <name evidence="8" type="primary">LOC101850062</name>
</gene>
<evidence type="ECO:0000256" key="3">
    <source>
        <dbReference type="ARBA" id="ARBA00022833"/>
    </source>
</evidence>
<keyword evidence="2 4" id="KW-0863">Zinc-finger</keyword>
<feature type="domain" description="FYVE-type" evidence="6">
    <location>
        <begin position="265"/>
        <end position="322"/>
    </location>
</feature>
<dbReference type="InterPro" id="IPR000306">
    <property type="entry name" value="Znf_FYVE"/>
</dbReference>
<dbReference type="InterPro" id="IPR013083">
    <property type="entry name" value="Znf_RING/FYVE/PHD"/>
</dbReference>
<evidence type="ECO:0000256" key="5">
    <source>
        <dbReference type="SAM" id="MobiDB-lite"/>
    </source>
</evidence>
<dbReference type="Pfam" id="PF01363">
    <property type="entry name" value="FYVE"/>
    <property type="match status" value="1"/>
</dbReference>
<evidence type="ECO:0000313" key="8">
    <source>
        <dbReference type="RefSeq" id="XP_005113539.2"/>
    </source>
</evidence>
<dbReference type="Proteomes" id="UP000694888">
    <property type="component" value="Unplaced"/>
</dbReference>
<dbReference type="InterPro" id="IPR011011">
    <property type="entry name" value="Znf_FYVE_PHD"/>
</dbReference>
<dbReference type="InterPro" id="IPR028730">
    <property type="entry name" value="ZFYVE26"/>
</dbReference>
<dbReference type="PROSITE" id="PS50178">
    <property type="entry name" value="ZF_FYVE"/>
    <property type="match status" value="1"/>
</dbReference>
<organism evidence="7 8">
    <name type="scientific">Aplysia californica</name>
    <name type="common">California sea hare</name>
    <dbReference type="NCBI Taxonomy" id="6500"/>
    <lineage>
        <taxon>Eukaryota</taxon>
        <taxon>Metazoa</taxon>
        <taxon>Spiralia</taxon>
        <taxon>Lophotrochozoa</taxon>
        <taxon>Mollusca</taxon>
        <taxon>Gastropoda</taxon>
        <taxon>Heterobranchia</taxon>
        <taxon>Euthyneura</taxon>
        <taxon>Tectipleura</taxon>
        <taxon>Aplysiida</taxon>
        <taxon>Aplysioidea</taxon>
        <taxon>Aplysiidae</taxon>
        <taxon>Aplysia</taxon>
    </lineage>
</organism>
<dbReference type="InterPro" id="IPR017455">
    <property type="entry name" value="Znf_FYVE-rel"/>
</dbReference>
<feature type="compositionally biased region" description="Polar residues" evidence="5">
    <location>
        <begin position="214"/>
        <end position="224"/>
    </location>
</feature>
<proteinExistence type="predicted"/>
<evidence type="ECO:0000256" key="2">
    <source>
        <dbReference type="ARBA" id="ARBA00022771"/>
    </source>
</evidence>
<feature type="compositionally biased region" description="Polar residues" evidence="5">
    <location>
        <begin position="237"/>
        <end position="248"/>
    </location>
</feature>
<evidence type="ECO:0000259" key="6">
    <source>
        <dbReference type="PROSITE" id="PS50178"/>
    </source>
</evidence>
<dbReference type="GeneID" id="101850062"/>
<accession>A0ABM0KBF3</accession>
<evidence type="ECO:0000256" key="4">
    <source>
        <dbReference type="PROSITE-ProRule" id="PRU00091"/>
    </source>
</evidence>
<protein>
    <submittedName>
        <fullName evidence="8">Zinc finger FYVE domain-containing protein 26</fullName>
    </submittedName>
</protein>
<reference evidence="8" key="1">
    <citation type="submission" date="2025-08" db="UniProtKB">
        <authorList>
            <consortium name="RefSeq"/>
        </authorList>
    </citation>
    <scope>IDENTIFICATION</scope>
</reference>
<evidence type="ECO:0000256" key="1">
    <source>
        <dbReference type="ARBA" id="ARBA00022723"/>
    </source>
</evidence>